<comment type="caution">
    <text evidence="3">The sequence shown here is derived from an EMBL/GenBank/DDBJ whole genome shotgun (WGS) entry which is preliminary data.</text>
</comment>
<feature type="compositionally biased region" description="Pro residues" evidence="1">
    <location>
        <begin position="496"/>
        <end position="505"/>
    </location>
</feature>
<feature type="signal peptide" evidence="2">
    <location>
        <begin position="1"/>
        <end position="36"/>
    </location>
</feature>
<name>A0ABS7F7Y8_9PROT</name>
<feature type="chain" id="PRO_5045994377" description="FecR protein" evidence="2">
    <location>
        <begin position="37"/>
        <end position="555"/>
    </location>
</feature>
<evidence type="ECO:0008006" key="5">
    <source>
        <dbReference type="Google" id="ProtNLM"/>
    </source>
</evidence>
<feature type="non-terminal residue" evidence="3">
    <location>
        <position position="555"/>
    </location>
</feature>
<proteinExistence type="predicted"/>
<keyword evidence="2" id="KW-0732">Signal</keyword>
<reference evidence="3 4" key="1">
    <citation type="submission" date="2021-08" db="EMBL/GenBank/DDBJ databases">
        <title>Caldovatus sediminis gen. nov., sp. nov., a moderately thermophilic bacterium isolated from a hot spring.</title>
        <authorList>
            <person name="Hu C.-J."/>
            <person name="Li W.-J."/>
            <person name="Xian W.-D."/>
        </authorList>
    </citation>
    <scope>NUCLEOTIDE SEQUENCE [LARGE SCALE GENOMIC DNA]</scope>
    <source>
        <strain evidence="3 4">SYSU G05006</strain>
    </source>
</reference>
<evidence type="ECO:0000256" key="2">
    <source>
        <dbReference type="SAM" id="SignalP"/>
    </source>
</evidence>
<gene>
    <name evidence="3" type="ORF">K1J50_16505</name>
</gene>
<evidence type="ECO:0000313" key="3">
    <source>
        <dbReference type="EMBL" id="MBW8271087.1"/>
    </source>
</evidence>
<feature type="region of interest" description="Disordered" evidence="1">
    <location>
        <begin position="39"/>
        <end position="69"/>
    </location>
</feature>
<accession>A0ABS7F7Y8</accession>
<keyword evidence="4" id="KW-1185">Reference proteome</keyword>
<dbReference type="Proteomes" id="UP001519924">
    <property type="component" value="Unassembled WGS sequence"/>
</dbReference>
<sequence length="555" mass="58365">MTVARSPTFRRQLGIGCAAAALLPMLAAPVSLPARAQTAKDVAPAEAPPAAPPADGAPDATPLREVQEVPDPPARVGRIARLQGNVSFRLPEQDEWIPAEPNFPVTAGNAIWTEPGARAAVQIGRSNLALDGGTDLQFAVIDETTVLATMPQGTVYARLRDLAPGETVQLVTPKAQVTLERAGRYLVEAGPGPEAPEAPVRMAVYEGSAVVAVAGLEPTRLAAGQAVLIPPGGAPPRIIRASAVGSPLIAWAAQLEPRVVPPRSAALMTGVDDLGRYGRWARHPEYGDVWYPPPEPGWAPYSAGRWVWRDPWGWTWVDERPWGYVTSHYGRWVQIGEAWAWAPAPVVVVAEPAYVVAPRPVWAPALVAFVGGVAIGAAAAGWARPVAWIPLGPREPYYPWYRCSPAYVRNVNLRYVTNITQVTNTWNQVIVNRRAVGQAPGPGAPPGGIPGLDPRRLANRRAAIAVPAETLIGARPVRPAAQRLDPGTLGGVPAPIGAPPVPPARQTPGVTPRTAQRLGAPLPDAPGVGGPPRAPGPPPARHAALLGRGTPPDGP</sequence>
<organism evidence="3 4">
    <name type="scientific">Caldovatus aquaticus</name>
    <dbReference type="NCBI Taxonomy" id="2865671"/>
    <lineage>
        <taxon>Bacteria</taxon>
        <taxon>Pseudomonadati</taxon>
        <taxon>Pseudomonadota</taxon>
        <taxon>Alphaproteobacteria</taxon>
        <taxon>Acetobacterales</taxon>
        <taxon>Roseomonadaceae</taxon>
        <taxon>Caldovatus</taxon>
    </lineage>
</organism>
<dbReference type="Pfam" id="PF20245">
    <property type="entry name" value="DUF6600"/>
    <property type="match status" value="1"/>
</dbReference>
<dbReference type="InterPro" id="IPR046535">
    <property type="entry name" value="DUF6600"/>
</dbReference>
<evidence type="ECO:0000256" key="1">
    <source>
        <dbReference type="SAM" id="MobiDB-lite"/>
    </source>
</evidence>
<feature type="region of interest" description="Disordered" evidence="1">
    <location>
        <begin position="485"/>
        <end position="555"/>
    </location>
</feature>
<dbReference type="RefSeq" id="WP_220118867.1">
    <property type="nucleotide sequence ID" value="NZ_JAHZUY010000068.1"/>
</dbReference>
<evidence type="ECO:0000313" key="4">
    <source>
        <dbReference type="Proteomes" id="UP001519924"/>
    </source>
</evidence>
<dbReference type="EMBL" id="JAHZUY010000068">
    <property type="protein sequence ID" value="MBW8271087.1"/>
    <property type="molecule type" value="Genomic_DNA"/>
</dbReference>
<protein>
    <recommendedName>
        <fullName evidence="5">FecR protein</fullName>
    </recommendedName>
</protein>